<dbReference type="Proteomes" id="UP000320055">
    <property type="component" value="Unassembled WGS sequence"/>
</dbReference>
<dbReference type="InterPro" id="IPR006073">
    <property type="entry name" value="GTP-bd"/>
</dbReference>
<dbReference type="RefSeq" id="WP_222427093.1">
    <property type="nucleotide sequence ID" value="NZ_LR213871.1"/>
</dbReference>
<protein>
    <submittedName>
        <fullName evidence="2">GTP-binding protein HSR1-related protein</fullName>
    </submittedName>
</protein>
<evidence type="ECO:0000259" key="1">
    <source>
        <dbReference type="Pfam" id="PF01926"/>
    </source>
</evidence>
<dbReference type="GO" id="GO:0005525">
    <property type="term" value="F:GTP binding"/>
    <property type="evidence" value="ECO:0007669"/>
    <property type="project" value="InterPro"/>
</dbReference>
<name>A0A563VK17_9CYAN</name>
<organism evidence="2 3">
    <name type="scientific">Hyella patelloides LEGE 07179</name>
    <dbReference type="NCBI Taxonomy" id="945734"/>
    <lineage>
        <taxon>Bacteria</taxon>
        <taxon>Bacillati</taxon>
        <taxon>Cyanobacteriota</taxon>
        <taxon>Cyanophyceae</taxon>
        <taxon>Pleurocapsales</taxon>
        <taxon>Hyellaceae</taxon>
        <taxon>Hyella</taxon>
    </lineage>
</organism>
<sequence length="319" mass="36194">MISVAFIGQYSAGKSTIISALTGRRDIKIDADIATDKTVSYNWNNIKIIDTPGLFTDRQDHDAITYEAIDKADLLVFSLTYMLFDSVTVENFKKLAYEKGYAWKMMLVVNKMSDEAGEEAAKIANYHHSLAEALKPYSLDDFPVCFIDAKDYCDGVDENDDFLCEISRFETLIQELNQFVEHRGSLAKLDTPVRIALSAVNEAQAELARNSGGDATYFEILNQLSRKVKNERNRVKIKIQSIALKLSSAIAQEGVQLANYIGKVNSETDWEYKQKTVNLEIERHYEKAIAKSNTWMKELITIRQEFETILKKISLANQN</sequence>
<evidence type="ECO:0000313" key="2">
    <source>
        <dbReference type="EMBL" id="VEP11758.1"/>
    </source>
</evidence>
<dbReference type="AlphaFoldDB" id="A0A563VK17"/>
<dbReference type="Pfam" id="PF01926">
    <property type="entry name" value="MMR_HSR1"/>
    <property type="match status" value="1"/>
</dbReference>
<dbReference type="EMBL" id="CAACVJ010000022">
    <property type="protein sequence ID" value="VEP11758.1"/>
    <property type="molecule type" value="Genomic_DNA"/>
</dbReference>
<gene>
    <name evidence="2" type="ORF">H1P_1180019</name>
</gene>
<dbReference type="InterPro" id="IPR027417">
    <property type="entry name" value="P-loop_NTPase"/>
</dbReference>
<dbReference type="SUPFAM" id="SSF52540">
    <property type="entry name" value="P-loop containing nucleoside triphosphate hydrolases"/>
    <property type="match status" value="1"/>
</dbReference>
<reference evidence="2 3" key="1">
    <citation type="submission" date="2019-01" db="EMBL/GenBank/DDBJ databases">
        <authorList>
            <person name="Brito A."/>
        </authorList>
    </citation>
    <scope>NUCLEOTIDE SEQUENCE [LARGE SCALE GENOMIC DNA]</scope>
    <source>
        <strain evidence="2">1</strain>
    </source>
</reference>
<proteinExistence type="predicted"/>
<feature type="domain" description="G" evidence="1">
    <location>
        <begin position="4"/>
        <end position="111"/>
    </location>
</feature>
<dbReference type="Gene3D" id="3.40.50.300">
    <property type="entry name" value="P-loop containing nucleotide triphosphate hydrolases"/>
    <property type="match status" value="1"/>
</dbReference>
<keyword evidence="3" id="KW-1185">Reference proteome</keyword>
<accession>A0A563VK17</accession>
<evidence type="ECO:0000313" key="3">
    <source>
        <dbReference type="Proteomes" id="UP000320055"/>
    </source>
</evidence>